<accession>A0AAV9J3Z0</accession>
<evidence type="ECO:0000313" key="3">
    <source>
        <dbReference type="EMBL" id="KAK4539654.1"/>
    </source>
</evidence>
<evidence type="ECO:0000256" key="2">
    <source>
        <dbReference type="SAM" id="Phobius"/>
    </source>
</evidence>
<keyword evidence="2" id="KW-0812">Transmembrane</keyword>
<feature type="transmembrane region" description="Helical" evidence="2">
    <location>
        <begin position="12"/>
        <end position="35"/>
    </location>
</feature>
<feature type="region of interest" description="Disordered" evidence="1">
    <location>
        <begin position="182"/>
        <end position="210"/>
    </location>
</feature>
<sequence>MTSVRASTSTMWHLWVATAALVVLSIIFSAIYRLLKGQERSTQAQQRIITVFAWSTEAMQLTTAALGPVNAITLIKLLGHAGRINGLPQSEITALAIISLSGVASLHALAVYATHLADTFCHPDHGLEGGHDLKPFMLTRTVLSWAWRACAIEVHIYVQEPAPFPPMPRGWRDLTIKNTTSTEVPADAPNHMTSGQLLSPQSNTETPTLSVSDPVLETRQGVATNKTQMPDSAAHIPTAHHRSHQSSASGGDVFARLSARTGLTKRKTNKTSSVAAAVSRIEDH</sequence>
<organism evidence="3 4">
    <name type="scientific">Oleoguttula mirabilis</name>
    <dbReference type="NCBI Taxonomy" id="1507867"/>
    <lineage>
        <taxon>Eukaryota</taxon>
        <taxon>Fungi</taxon>
        <taxon>Dikarya</taxon>
        <taxon>Ascomycota</taxon>
        <taxon>Pezizomycotina</taxon>
        <taxon>Dothideomycetes</taxon>
        <taxon>Dothideomycetidae</taxon>
        <taxon>Mycosphaerellales</taxon>
        <taxon>Teratosphaeriaceae</taxon>
        <taxon>Oleoguttula</taxon>
    </lineage>
</organism>
<reference evidence="3 4" key="1">
    <citation type="submission" date="2021-11" db="EMBL/GenBank/DDBJ databases">
        <title>Black yeast isolated from Biological Soil Crust.</title>
        <authorList>
            <person name="Kurbessoian T."/>
        </authorList>
    </citation>
    <scope>NUCLEOTIDE SEQUENCE [LARGE SCALE GENOMIC DNA]</scope>
    <source>
        <strain evidence="3 4">CCFEE 5522</strain>
    </source>
</reference>
<comment type="caution">
    <text evidence="3">The sequence shown here is derived from an EMBL/GenBank/DDBJ whole genome shotgun (WGS) entry which is preliminary data.</text>
</comment>
<keyword evidence="4" id="KW-1185">Reference proteome</keyword>
<dbReference type="AlphaFoldDB" id="A0AAV9J3Z0"/>
<dbReference type="Proteomes" id="UP001324427">
    <property type="component" value="Unassembled WGS sequence"/>
</dbReference>
<dbReference type="EMBL" id="JAVFHQ010000087">
    <property type="protein sequence ID" value="KAK4539654.1"/>
    <property type="molecule type" value="Genomic_DNA"/>
</dbReference>
<keyword evidence="2" id="KW-0472">Membrane</keyword>
<gene>
    <name evidence="3" type="ORF">LTR36_010480</name>
</gene>
<protein>
    <submittedName>
        <fullName evidence="3">Uncharacterized protein</fullName>
    </submittedName>
</protein>
<name>A0AAV9J3Z0_9PEZI</name>
<proteinExistence type="predicted"/>
<feature type="compositionally biased region" description="Polar residues" evidence="1">
    <location>
        <begin position="191"/>
        <end position="210"/>
    </location>
</feature>
<evidence type="ECO:0000313" key="4">
    <source>
        <dbReference type="Proteomes" id="UP001324427"/>
    </source>
</evidence>
<feature type="region of interest" description="Disordered" evidence="1">
    <location>
        <begin position="264"/>
        <end position="284"/>
    </location>
</feature>
<keyword evidence="2" id="KW-1133">Transmembrane helix</keyword>
<evidence type="ECO:0000256" key="1">
    <source>
        <dbReference type="SAM" id="MobiDB-lite"/>
    </source>
</evidence>